<proteinExistence type="predicted"/>
<protein>
    <recommendedName>
        <fullName evidence="2">DUF7344 domain-containing protein</fullName>
    </recommendedName>
</protein>
<dbReference type="Gene3D" id="1.10.10.10">
    <property type="entry name" value="Winged helix-like DNA-binding domain superfamily/Winged helix DNA-binding domain"/>
    <property type="match status" value="1"/>
</dbReference>
<feature type="domain" description="DUF7344" evidence="2">
    <location>
        <begin position="15"/>
        <end position="93"/>
    </location>
</feature>
<dbReference type="RefSeq" id="WP_023395897.1">
    <property type="nucleotide sequence ID" value="NZ_ASGZ01000068.1"/>
</dbReference>
<feature type="transmembrane region" description="Helical" evidence="1">
    <location>
        <begin position="116"/>
        <end position="135"/>
    </location>
</feature>
<reference evidence="3 4" key="1">
    <citation type="journal article" date="2013" name="Genome Announc.">
        <title>Draft Genome Sequence of 'Candidatus Halobonum tyrrellensis' Strain G22, Isolated from the Hypersaline Waters of Lake Tyrrell, Australia.</title>
        <authorList>
            <person name="Ugalde J.A."/>
            <person name="Narasingarao P."/>
            <person name="Kuo S."/>
            <person name="Podell S."/>
            <person name="Allen E.E."/>
        </authorList>
    </citation>
    <scope>NUCLEOTIDE SEQUENCE [LARGE SCALE GENOMIC DNA]</scope>
    <source>
        <strain evidence="3 4">G22</strain>
    </source>
</reference>
<keyword evidence="4" id="KW-1185">Reference proteome</keyword>
<accession>V4HGH8</accession>
<dbReference type="Proteomes" id="UP000017840">
    <property type="component" value="Unassembled WGS sequence"/>
</dbReference>
<gene>
    <name evidence="3" type="ORF">K933_16647</name>
</gene>
<evidence type="ECO:0000256" key="1">
    <source>
        <dbReference type="SAM" id="Phobius"/>
    </source>
</evidence>
<dbReference type="Pfam" id="PF24035">
    <property type="entry name" value="DUF7344"/>
    <property type="match status" value="1"/>
</dbReference>
<keyword evidence="1" id="KW-0472">Membrane</keyword>
<evidence type="ECO:0000313" key="3">
    <source>
        <dbReference type="EMBL" id="ESP86909.1"/>
    </source>
</evidence>
<dbReference type="PATRIC" id="fig|1324957.4.peg.3382"/>
<dbReference type="InterPro" id="IPR036388">
    <property type="entry name" value="WH-like_DNA-bd_sf"/>
</dbReference>
<name>V4HGH8_9EURY</name>
<dbReference type="OrthoDB" id="331021at2157"/>
<dbReference type="EMBL" id="ASGZ01000068">
    <property type="protein sequence ID" value="ESP86909.1"/>
    <property type="molecule type" value="Genomic_DNA"/>
</dbReference>
<dbReference type="InterPro" id="IPR055768">
    <property type="entry name" value="DUF7344"/>
</dbReference>
<keyword evidence="1" id="KW-1133">Transmembrane helix</keyword>
<feature type="transmembrane region" description="Helical" evidence="1">
    <location>
        <begin position="147"/>
        <end position="165"/>
    </location>
</feature>
<sequence>MSDAETAGLSEDLAFTLLSNPRRRFVISYLSHHGSPVGIHELAEQIAAWESGTDVDELTREDRKKTYISLYQTHVPKLEEAGVVTYDDEERLVALTGDADEVTRYMTERHDDRPWLRYYLALGVAGGVVAGAAAVDVPGFDALPDAYVALGLAAGFLLLAGYHYLETRDGADVPEYW</sequence>
<organism evidence="3 4">
    <name type="scientific">Candidatus Halobonum tyrrellensis G22</name>
    <dbReference type="NCBI Taxonomy" id="1324957"/>
    <lineage>
        <taxon>Archaea</taxon>
        <taxon>Methanobacteriati</taxon>
        <taxon>Methanobacteriota</taxon>
        <taxon>Stenosarchaea group</taxon>
        <taxon>Halobacteria</taxon>
        <taxon>Halobacteriales</taxon>
        <taxon>Haloferacaceae</taxon>
        <taxon>Candidatus Halobonum</taxon>
    </lineage>
</organism>
<comment type="caution">
    <text evidence="3">The sequence shown here is derived from an EMBL/GenBank/DDBJ whole genome shotgun (WGS) entry which is preliminary data.</text>
</comment>
<keyword evidence="1" id="KW-0812">Transmembrane</keyword>
<evidence type="ECO:0000259" key="2">
    <source>
        <dbReference type="Pfam" id="PF24035"/>
    </source>
</evidence>
<evidence type="ECO:0000313" key="4">
    <source>
        <dbReference type="Proteomes" id="UP000017840"/>
    </source>
</evidence>
<dbReference type="eggNOG" id="arCOG03828">
    <property type="taxonomic scope" value="Archaea"/>
</dbReference>
<dbReference type="AlphaFoldDB" id="V4HGH8"/>